<organism evidence="1 2">
    <name type="scientific">Flavobacterium phage vB_FspS_hemulen6-2</name>
    <dbReference type="NCBI Taxonomy" id="2686248"/>
    <lineage>
        <taxon>Viruses</taxon>
        <taxon>Duplodnaviria</taxon>
        <taxon>Heunggongvirae</taxon>
        <taxon>Uroviricota</taxon>
        <taxon>Caudoviricetes</taxon>
        <taxon>Lillamyvirus</taxon>
        <taxon>Lillamyvirus hemulen</taxon>
    </lineage>
</organism>
<dbReference type="Proteomes" id="UP000464668">
    <property type="component" value="Genome"/>
</dbReference>
<gene>
    <name evidence="1" type="ORF">hemulen62_gp056</name>
</gene>
<name>A0A6B9LA13_9CAUD</name>
<dbReference type="EMBL" id="MN812209">
    <property type="protein sequence ID" value="QHB38887.1"/>
    <property type="molecule type" value="Genomic_DNA"/>
</dbReference>
<evidence type="ECO:0000313" key="1">
    <source>
        <dbReference type="EMBL" id="QHB38887.1"/>
    </source>
</evidence>
<accession>A0A6B9LA13</accession>
<evidence type="ECO:0000313" key="2">
    <source>
        <dbReference type="Proteomes" id="UP000464668"/>
    </source>
</evidence>
<protein>
    <submittedName>
        <fullName evidence="1">Uncharacterized protein</fullName>
    </submittedName>
</protein>
<sequence length="168" mass="19592">MITFEESLGKIVQLLPDVTIGANDYSIKYNWGTQELLNKYLILNKENSYPLVWLVVGRDSNDINNKSISRNARIVIATRSMNKEEFNEFQFQTYYKEILYPVQMNLIKALRMSGISKIVNEVYNSEYKPNYSFENSEGGLVDTWNAIELTIEVSFDTDYPCRIKQVKF</sequence>
<proteinExistence type="predicted"/>
<reference evidence="1 2" key="1">
    <citation type="journal article" date="2020" name="Viruses">
        <title>Diversity and Host Interactions Among Virulent and Temperate Baltic Sea Flavobacterium Phages.</title>
        <authorList>
            <person name="Nilsson E."/>
            <person name="Bayfield O.W."/>
            <person name="Lundin D."/>
            <person name="Antson A.A."/>
            <person name="Holmfeldt K."/>
        </authorList>
    </citation>
    <scope>NUCLEOTIDE SEQUENCE [LARGE SCALE GENOMIC DNA]</scope>
</reference>